<organism evidence="3 4">
    <name type="scientific">Aurantimonas manganoxydans (strain ATCC BAA-1229 / DSM 21871 / SI85-9A1)</name>
    <dbReference type="NCBI Taxonomy" id="287752"/>
    <lineage>
        <taxon>Bacteria</taxon>
        <taxon>Pseudomonadati</taxon>
        <taxon>Pseudomonadota</taxon>
        <taxon>Alphaproteobacteria</taxon>
        <taxon>Hyphomicrobiales</taxon>
        <taxon>Aurantimonadaceae</taxon>
        <taxon>Aurantimonas</taxon>
    </lineage>
</organism>
<dbReference type="Proteomes" id="UP000000321">
    <property type="component" value="Unassembled WGS sequence"/>
</dbReference>
<keyword evidence="3" id="KW-0808">Transferase</keyword>
<protein>
    <submittedName>
        <fullName evidence="3">Putative glutathione S-transferase</fullName>
    </submittedName>
</protein>
<name>Q1YN38_AURMS</name>
<dbReference type="SUPFAM" id="SSF52833">
    <property type="entry name" value="Thioredoxin-like"/>
    <property type="match status" value="1"/>
</dbReference>
<dbReference type="InterPro" id="IPR036282">
    <property type="entry name" value="Glutathione-S-Trfase_C_sf"/>
</dbReference>
<feature type="domain" description="GST C-terminal" evidence="2">
    <location>
        <begin position="87"/>
        <end position="214"/>
    </location>
</feature>
<proteinExistence type="predicted"/>
<dbReference type="PROSITE" id="PS50405">
    <property type="entry name" value="GST_CTER"/>
    <property type="match status" value="1"/>
</dbReference>
<dbReference type="RefSeq" id="WP_009209835.1">
    <property type="nucleotide sequence ID" value="NZ_BBWP01000021.1"/>
</dbReference>
<dbReference type="BioCyc" id="AURANTIMONAS:SI859A1_02007-MONOMER"/>
<dbReference type="InterPro" id="IPR004045">
    <property type="entry name" value="Glutathione_S-Trfase_N"/>
</dbReference>
<dbReference type="SFLD" id="SFLDG01150">
    <property type="entry name" value="Main.1:_Beta-like"/>
    <property type="match status" value="1"/>
</dbReference>
<dbReference type="SFLD" id="SFLDS00019">
    <property type="entry name" value="Glutathione_Transferase_(cytos"/>
    <property type="match status" value="1"/>
</dbReference>
<dbReference type="GO" id="GO:0016740">
    <property type="term" value="F:transferase activity"/>
    <property type="evidence" value="ECO:0007669"/>
    <property type="project" value="UniProtKB-KW"/>
</dbReference>
<sequence length="220" mass="24547">MTLTLHHCHEARSMRSLWLIHELGLDVDVIVHPFGRELRDPAYLAVHPLGRVPALVDGPVTLFESGAIAEYLCETYGRDSGLWRAPGTPERAEWLQWLHYAETVSVHVASLTQQILVITDPALQSATLVKLETRRLEKALGVVEDRLDGRDHLLASGFSAVDVGVGYSIHIARLFTDLAAFPRIAAYYACLAERPAFRAALPAPDAAHRIYTRERYFEPS</sequence>
<dbReference type="Pfam" id="PF02798">
    <property type="entry name" value="GST_N"/>
    <property type="match status" value="1"/>
</dbReference>
<dbReference type="EMBL" id="AAPJ01000001">
    <property type="protein sequence ID" value="EAS51193.1"/>
    <property type="molecule type" value="Genomic_DNA"/>
</dbReference>
<dbReference type="InterPro" id="IPR010987">
    <property type="entry name" value="Glutathione-S-Trfase_C-like"/>
</dbReference>
<dbReference type="AlphaFoldDB" id="Q1YN38"/>
<accession>Q1YN38</accession>
<dbReference type="Gene3D" id="1.20.1050.10">
    <property type="match status" value="1"/>
</dbReference>
<feature type="domain" description="GST N-terminal" evidence="1">
    <location>
        <begin position="1"/>
        <end position="80"/>
    </location>
</feature>
<gene>
    <name evidence="3" type="ORF">SI859A1_02007</name>
</gene>
<dbReference type="OrthoDB" id="7583243at2"/>
<dbReference type="PANTHER" id="PTHR44051:SF8">
    <property type="entry name" value="GLUTATHIONE S-TRANSFERASE GSTA"/>
    <property type="match status" value="1"/>
</dbReference>
<dbReference type="PANTHER" id="PTHR44051">
    <property type="entry name" value="GLUTATHIONE S-TRANSFERASE-RELATED"/>
    <property type="match status" value="1"/>
</dbReference>
<dbReference type="InterPro" id="IPR036249">
    <property type="entry name" value="Thioredoxin-like_sf"/>
</dbReference>
<reference evidence="3 4" key="1">
    <citation type="journal article" date="2008" name="Appl. Environ. Microbiol.">
        <title>Genomic insights into Mn(II) oxidation by the marine alphaproteobacterium Aurantimonas sp. strain SI85-9A1.</title>
        <authorList>
            <person name="Dick G.J."/>
            <person name="Podell S."/>
            <person name="Johnson H.A."/>
            <person name="Rivera-Espinoza Y."/>
            <person name="Bernier-Latmani R."/>
            <person name="McCarthy J.K."/>
            <person name="Torpey J.W."/>
            <person name="Clement B.G."/>
            <person name="Gaasterland T."/>
            <person name="Tebo B.M."/>
        </authorList>
    </citation>
    <scope>NUCLEOTIDE SEQUENCE [LARGE SCALE GENOMIC DNA]</scope>
    <source>
        <strain evidence="3 4">SI85-9A1</strain>
    </source>
</reference>
<comment type="caution">
    <text evidence="3">The sequence shown here is derived from an EMBL/GenBank/DDBJ whole genome shotgun (WGS) entry which is preliminary data.</text>
</comment>
<evidence type="ECO:0000313" key="4">
    <source>
        <dbReference type="Proteomes" id="UP000000321"/>
    </source>
</evidence>
<dbReference type="HOGENOM" id="CLU_011226_6_4_5"/>
<dbReference type="SUPFAM" id="SSF47616">
    <property type="entry name" value="GST C-terminal domain-like"/>
    <property type="match status" value="1"/>
</dbReference>
<evidence type="ECO:0000259" key="2">
    <source>
        <dbReference type="PROSITE" id="PS50405"/>
    </source>
</evidence>
<evidence type="ECO:0000313" key="3">
    <source>
        <dbReference type="EMBL" id="EAS51193.1"/>
    </source>
</evidence>
<dbReference type="PROSITE" id="PS50404">
    <property type="entry name" value="GST_NTER"/>
    <property type="match status" value="1"/>
</dbReference>
<dbReference type="InterPro" id="IPR040079">
    <property type="entry name" value="Glutathione_S-Trfase"/>
</dbReference>
<dbReference type="SFLD" id="SFLDG00358">
    <property type="entry name" value="Main_(cytGST)"/>
    <property type="match status" value="1"/>
</dbReference>
<evidence type="ECO:0000259" key="1">
    <source>
        <dbReference type="PROSITE" id="PS50404"/>
    </source>
</evidence>
<dbReference type="CDD" id="cd03046">
    <property type="entry name" value="GST_N_GTT1_like"/>
    <property type="match status" value="1"/>
</dbReference>
<dbReference type="Gene3D" id="3.40.30.10">
    <property type="entry name" value="Glutaredoxin"/>
    <property type="match status" value="1"/>
</dbReference>
<keyword evidence="4" id="KW-1185">Reference proteome</keyword>